<comment type="caution">
    <text evidence="2">The sequence shown here is derived from an EMBL/GenBank/DDBJ whole genome shotgun (WGS) entry which is preliminary data.</text>
</comment>
<gene>
    <name evidence="2" type="ORF">ACFP1K_03725</name>
</gene>
<evidence type="ECO:0000256" key="1">
    <source>
        <dbReference type="SAM" id="Phobius"/>
    </source>
</evidence>
<feature type="transmembrane region" description="Helical" evidence="1">
    <location>
        <begin position="231"/>
        <end position="254"/>
    </location>
</feature>
<keyword evidence="1" id="KW-0812">Transmembrane</keyword>
<evidence type="ECO:0000313" key="3">
    <source>
        <dbReference type="Proteomes" id="UP001596137"/>
    </source>
</evidence>
<feature type="transmembrane region" description="Helical" evidence="1">
    <location>
        <begin position="24"/>
        <end position="44"/>
    </location>
</feature>
<organism evidence="2 3">
    <name type="scientific">Sphaerisporangium aureirubrum</name>
    <dbReference type="NCBI Taxonomy" id="1544736"/>
    <lineage>
        <taxon>Bacteria</taxon>
        <taxon>Bacillati</taxon>
        <taxon>Actinomycetota</taxon>
        <taxon>Actinomycetes</taxon>
        <taxon>Streptosporangiales</taxon>
        <taxon>Streptosporangiaceae</taxon>
        <taxon>Sphaerisporangium</taxon>
    </lineage>
</organism>
<proteinExistence type="predicted"/>
<dbReference type="Proteomes" id="UP001596137">
    <property type="component" value="Unassembled WGS sequence"/>
</dbReference>
<evidence type="ECO:0000313" key="2">
    <source>
        <dbReference type="EMBL" id="MFC6080253.1"/>
    </source>
</evidence>
<protein>
    <recommendedName>
        <fullName evidence="4">ABC transporter permease</fullName>
    </recommendedName>
</protein>
<feature type="transmembrane region" description="Helical" evidence="1">
    <location>
        <begin position="106"/>
        <end position="131"/>
    </location>
</feature>
<keyword evidence="3" id="KW-1185">Reference proteome</keyword>
<keyword evidence="1" id="KW-0472">Membrane</keyword>
<evidence type="ECO:0008006" key="4">
    <source>
        <dbReference type="Google" id="ProtNLM"/>
    </source>
</evidence>
<keyword evidence="1" id="KW-1133">Transmembrane helix</keyword>
<dbReference type="EMBL" id="JBHSRF010000003">
    <property type="protein sequence ID" value="MFC6080253.1"/>
    <property type="molecule type" value="Genomic_DNA"/>
</dbReference>
<dbReference type="RefSeq" id="WP_380747028.1">
    <property type="nucleotide sequence ID" value="NZ_JBHSRF010000003.1"/>
</dbReference>
<name>A0ABW1NBH4_9ACTN</name>
<feature type="transmembrane region" description="Helical" evidence="1">
    <location>
        <begin position="64"/>
        <end position="85"/>
    </location>
</feature>
<feature type="transmembrane region" description="Helical" evidence="1">
    <location>
        <begin position="151"/>
        <end position="172"/>
    </location>
</feature>
<sequence length="258" mass="26419">MTTGAMSFRAVVAAELIKIRTVRATYWTLLLTPVVSAGLGYLIGLSANSAMSAGRRLGPFDPGFITFYGILLGQIPLVVFMVLLVGGEYSSGTINASLAAVPRRGLFYGGKIAAVALVAFPVSLVTTAAIFVSAQIGLGPHHVTLATDGMARAAVGACLYLTLIGLLAAGVTATLRSSVISLGVLLPLLFLGSQGLGNAPGINVVAQYLPDQAGSLIIYTLPLTGNFARSYGAWTGVAILAAWAAAALVAGLVATRRR</sequence>
<reference evidence="3" key="1">
    <citation type="journal article" date="2019" name="Int. J. Syst. Evol. Microbiol.">
        <title>The Global Catalogue of Microorganisms (GCM) 10K type strain sequencing project: providing services to taxonomists for standard genome sequencing and annotation.</title>
        <authorList>
            <consortium name="The Broad Institute Genomics Platform"/>
            <consortium name="The Broad Institute Genome Sequencing Center for Infectious Disease"/>
            <person name="Wu L."/>
            <person name="Ma J."/>
        </authorList>
    </citation>
    <scope>NUCLEOTIDE SEQUENCE [LARGE SCALE GENOMIC DNA]</scope>
    <source>
        <strain evidence="3">JCM 30346</strain>
    </source>
</reference>
<accession>A0ABW1NBH4</accession>
<feature type="transmembrane region" description="Helical" evidence="1">
    <location>
        <begin position="179"/>
        <end position="197"/>
    </location>
</feature>